<comment type="caution">
    <text evidence="1">The sequence shown here is derived from an EMBL/GenBank/DDBJ whole genome shotgun (WGS) entry which is preliminary data.</text>
</comment>
<dbReference type="Proteomes" id="UP000292052">
    <property type="component" value="Unassembled WGS sequence"/>
</dbReference>
<organism evidence="1 2">
    <name type="scientific">Asbolus verrucosus</name>
    <name type="common">Desert ironclad beetle</name>
    <dbReference type="NCBI Taxonomy" id="1661398"/>
    <lineage>
        <taxon>Eukaryota</taxon>
        <taxon>Metazoa</taxon>
        <taxon>Ecdysozoa</taxon>
        <taxon>Arthropoda</taxon>
        <taxon>Hexapoda</taxon>
        <taxon>Insecta</taxon>
        <taxon>Pterygota</taxon>
        <taxon>Neoptera</taxon>
        <taxon>Endopterygota</taxon>
        <taxon>Coleoptera</taxon>
        <taxon>Polyphaga</taxon>
        <taxon>Cucujiformia</taxon>
        <taxon>Tenebrionidae</taxon>
        <taxon>Pimeliinae</taxon>
        <taxon>Asbolus</taxon>
    </lineage>
</organism>
<reference evidence="1 2" key="1">
    <citation type="submission" date="2017-03" db="EMBL/GenBank/DDBJ databases">
        <title>Genome of the blue death feigning beetle - Asbolus verrucosus.</title>
        <authorList>
            <person name="Rider S.D."/>
        </authorList>
    </citation>
    <scope>NUCLEOTIDE SEQUENCE [LARGE SCALE GENOMIC DNA]</scope>
    <source>
        <strain evidence="1">Butters</strain>
        <tissue evidence="1">Head and leg muscle</tissue>
    </source>
</reference>
<feature type="non-terminal residue" evidence="1">
    <location>
        <position position="1"/>
    </location>
</feature>
<name>A0A482W3L0_ASBVE</name>
<accession>A0A482W3L0</accession>
<sequence>GIKEKKNKIKNKKLFDNVEHKAGSRKNTSLDEEADELISKSLETFQS</sequence>
<dbReference type="OrthoDB" id="10331533at2759"/>
<protein>
    <submittedName>
        <fullName evidence="1">Uncharacterized protein</fullName>
    </submittedName>
</protein>
<evidence type="ECO:0000313" key="2">
    <source>
        <dbReference type="Proteomes" id="UP000292052"/>
    </source>
</evidence>
<evidence type="ECO:0000313" key="1">
    <source>
        <dbReference type="EMBL" id="RZC39515.1"/>
    </source>
</evidence>
<gene>
    <name evidence="1" type="ORF">BDFB_014883</name>
</gene>
<proteinExistence type="predicted"/>
<dbReference type="EMBL" id="QDEB01033775">
    <property type="protein sequence ID" value="RZC39515.1"/>
    <property type="molecule type" value="Genomic_DNA"/>
</dbReference>
<keyword evidence="2" id="KW-1185">Reference proteome</keyword>
<dbReference type="AlphaFoldDB" id="A0A482W3L0"/>